<accession>A0A812VPL2</accession>
<evidence type="ECO:0000256" key="1">
    <source>
        <dbReference type="ARBA" id="ARBA00023157"/>
    </source>
</evidence>
<keyword evidence="4" id="KW-1185">Reference proteome</keyword>
<evidence type="ECO:0000313" key="3">
    <source>
        <dbReference type="EMBL" id="CAE7634303.1"/>
    </source>
</evidence>
<feature type="domain" description="Copper type II ascorbate-dependent monooxygenase C-terminal" evidence="2">
    <location>
        <begin position="8"/>
        <end position="115"/>
    </location>
</feature>
<reference evidence="3" key="1">
    <citation type="submission" date="2021-02" db="EMBL/GenBank/DDBJ databases">
        <authorList>
            <person name="Dougan E. K."/>
            <person name="Rhodes N."/>
            <person name="Thang M."/>
            <person name="Chan C."/>
        </authorList>
    </citation>
    <scope>NUCLEOTIDE SEQUENCE</scope>
</reference>
<protein>
    <submittedName>
        <fullName evidence="3">Moxd1 protein</fullName>
    </submittedName>
</protein>
<evidence type="ECO:0000313" key="4">
    <source>
        <dbReference type="Proteomes" id="UP000649617"/>
    </source>
</evidence>
<dbReference type="Pfam" id="PF03712">
    <property type="entry name" value="Cu2_monoox_C"/>
    <property type="match status" value="1"/>
</dbReference>
<dbReference type="InterPro" id="IPR000945">
    <property type="entry name" value="DBH-like"/>
</dbReference>
<comment type="caution">
    <text evidence="3">The sequence shown here is derived from an EMBL/GenBank/DDBJ whole genome shotgun (WGS) entry which is preliminary data.</text>
</comment>
<dbReference type="PANTHER" id="PTHR10157">
    <property type="entry name" value="DOPAMINE BETA HYDROXYLASE RELATED"/>
    <property type="match status" value="1"/>
</dbReference>
<evidence type="ECO:0000259" key="2">
    <source>
        <dbReference type="Pfam" id="PF03712"/>
    </source>
</evidence>
<feature type="non-terminal residue" evidence="3">
    <location>
        <position position="169"/>
    </location>
</feature>
<dbReference type="OrthoDB" id="441566at2759"/>
<dbReference type="Proteomes" id="UP000649617">
    <property type="component" value="Unassembled WGS sequence"/>
</dbReference>
<dbReference type="SUPFAM" id="SSF49742">
    <property type="entry name" value="PHM/PNGase F"/>
    <property type="match status" value="1"/>
</dbReference>
<organism evidence="3 4">
    <name type="scientific">Symbiodinium pilosum</name>
    <name type="common">Dinoflagellate</name>
    <dbReference type="NCBI Taxonomy" id="2952"/>
    <lineage>
        <taxon>Eukaryota</taxon>
        <taxon>Sar</taxon>
        <taxon>Alveolata</taxon>
        <taxon>Dinophyceae</taxon>
        <taxon>Suessiales</taxon>
        <taxon>Symbiodiniaceae</taxon>
        <taxon>Symbiodinium</taxon>
    </lineage>
</organism>
<dbReference type="GO" id="GO:0004500">
    <property type="term" value="F:dopamine beta-monooxygenase activity"/>
    <property type="evidence" value="ECO:0007669"/>
    <property type="project" value="InterPro"/>
</dbReference>
<dbReference type="EMBL" id="CAJNIZ010042726">
    <property type="protein sequence ID" value="CAE7634303.1"/>
    <property type="molecule type" value="Genomic_DNA"/>
</dbReference>
<feature type="non-terminal residue" evidence="3">
    <location>
        <position position="1"/>
    </location>
</feature>
<dbReference type="InterPro" id="IPR008977">
    <property type="entry name" value="PHM/PNGase_F_dom_sf"/>
</dbReference>
<keyword evidence="1" id="KW-1015">Disulfide bond</keyword>
<proteinExistence type="predicted"/>
<gene>
    <name evidence="3" type="primary">Moxd1</name>
    <name evidence="3" type="ORF">SPIL2461_LOCUS16683</name>
</gene>
<dbReference type="Gene3D" id="2.60.120.230">
    <property type="match status" value="1"/>
</dbReference>
<dbReference type="InterPro" id="IPR014784">
    <property type="entry name" value="Cu2_ascorb_mOase-like_C"/>
</dbReference>
<dbReference type="AlphaFoldDB" id="A0A812VPL2"/>
<dbReference type="InterPro" id="IPR024548">
    <property type="entry name" value="Cu2_monoox_C"/>
</dbReference>
<dbReference type="PANTHER" id="PTHR10157:SF23">
    <property type="entry name" value="MOXD1 HOMOLOG 1"/>
    <property type="match status" value="1"/>
</dbReference>
<sequence length="169" mass="18803">KEAVVPSDCTNSWNVDEINVLGVVYHAHLVGKSLNIDVVRANEYVGAMRLEHLYDFNHQSLEPPSVKKVRRGDDLILRCAYDTSGKTTPTPFGDFTQTEMCWSAFLYYPAQRMTQAIIQGSAGDRRATFCAGYGVSSSYVPRPAQPACEWKGFLHSTEAYQVLSDMGVD</sequence>
<name>A0A812VPL2_SYMPI</name>